<reference evidence="8" key="1">
    <citation type="journal article" date="2020" name="Stud. Mycol.">
        <title>101 Dothideomycetes genomes: a test case for predicting lifestyles and emergence of pathogens.</title>
        <authorList>
            <person name="Haridas S."/>
            <person name="Albert R."/>
            <person name="Binder M."/>
            <person name="Bloem J."/>
            <person name="Labutti K."/>
            <person name="Salamov A."/>
            <person name="Andreopoulos B."/>
            <person name="Baker S."/>
            <person name="Barry K."/>
            <person name="Bills G."/>
            <person name="Bluhm B."/>
            <person name="Cannon C."/>
            <person name="Castanera R."/>
            <person name="Culley D."/>
            <person name="Daum C."/>
            <person name="Ezra D."/>
            <person name="Gonzalez J."/>
            <person name="Henrissat B."/>
            <person name="Kuo A."/>
            <person name="Liang C."/>
            <person name="Lipzen A."/>
            <person name="Lutzoni F."/>
            <person name="Magnuson J."/>
            <person name="Mondo S."/>
            <person name="Nolan M."/>
            <person name="Ohm R."/>
            <person name="Pangilinan J."/>
            <person name="Park H.-J."/>
            <person name="Ramirez L."/>
            <person name="Alfaro M."/>
            <person name="Sun H."/>
            <person name="Tritt A."/>
            <person name="Yoshinaga Y."/>
            <person name="Zwiers L.-H."/>
            <person name="Turgeon B."/>
            <person name="Goodwin S."/>
            <person name="Spatafora J."/>
            <person name="Crous P."/>
            <person name="Grigoriev I."/>
        </authorList>
    </citation>
    <scope>NUCLEOTIDE SEQUENCE</scope>
    <source>
        <strain evidence="8">CBS 627.86</strain>
    </source>
</reference>
<evidence type="ECO:0000256" key="1">
    <source>
        <dbReference type="ARBA" id="ARBA00004141"/>
    </source>
</evidence>
<feature type="binding site" evidence="6">
    <location>
        <position position="228"/>
    </location>
    <ligand>
        <name>Zn(2+)</name>
        <dbReference type="ChEBI" id="CHEBI:29105"/>
    </ligand>
</feature>
<feature type="transmembrane region" description="Helical" evidence="7">
    <location>
        <begin position="103"/>
        <end position="121"/>
    </location>
</feature>
<dbReference type="InterPro" id="IPR004254">
    <property type="entry name" value="AdipoR/HlyIII-related"/>
</dbReference>
<accession>A0A6A5Z486</accession>
<dbReference type="PANTHER" id="PTHR20855:SF52">
    <property type="entry name" value="ADIPONECTIN RECEPTOR PROTEIN"/>
    <property type="match status" value="1"/>
</dbReference>
<evidence type="ECO:0000256" key="5">
    <source>
        <dbReference type="ARBA" id="ARBA00023136"/>
    </source>
</evidence>
<evidence type="ECO:0000256" key="4">
    <source>
        <dbReference type="ARBA" id="ARBA00022989"/>
    </source>
</evidence>
<keyword evidence="3 7" id="KW-0812">Transmembrane</keyword>
<evidence type="ECO:0000313" key="8">
    <source>
        <dbReference type="EMBL" id="KAF2113707.1"/>
    </source>
</evidence>
<feature type="transmembrane region" description="Helical" evidence="7">
    <location>
        <begin position="133"/>
        <end position="151"/>
    </location>
</feature>
<sequence>MTQRQRDYVGVLSRHRPFSTCYTESLKSIMALHNEAINIWSHLIPTFWFLTMAVWFAATSEDPLDDDMAVVLIYQSAATFCFACSTLYHVFADHVHADWWQHLDHFGIVTVIWSSAIPFIHFSFDLERYTQQAYIILVSISAVVALTRISASRSGVHFNRTATHTLHGSIAAVPAIHRLFSCGLCDPLDIMKPFWSLVVANCLGGGYYAIGLVHESITMDSTISDASHQFMHATAVYGTWIYERGLISVYKARKRARQSC</sequence>
<comment type="similarity">
    <text evidence="2">Belongs to the ADIPOR family.</text>
</comment>
<evidence type="ECO:0000256" key="6">
    <source>
        <dbReference type="PIRSR" id="PIRSR604254-1"/>
    </source>
</evidence>
<dbReference type="PANTHER" id="PTHR20855">
    <property type="entry name" value="ADIPOR/PROGESTIN RECEPTOR-RELATED"/>
    <property type="match status" value="1"/>
</dbReference>
<dbReference type="Proteomes" id="UP000799770">
    <property type="component" value="Unassembled WGS sequence"/>
</dbReference>
<keyword evidence="6" id="KW-0479">Metal-binding</keyword>
<dbReference type="AlphaFoldDB" id="A0A6A5Z486"/>
<comment type="subcellular location">
    <subcellularLocation>
        <location evidence="1">Membrane</location>
        <topology evidence="1">Multi-pass membrane protein</topology>
    </subcellularLocation>
</comment>
<evidence type="ECO:0000256" key="3">
    <source>
        <dbReference type="ARBA" id="ARBA00022692"/>
    </source>
</evidence>
<dbReference type="GO" id="GO:0016020">
    <property type="term" value="C:membrane"/>
    <property type="evidence" value="ECO:0007669"/>
    <property type="project" value="UniProtKB-SubCell"/>
</dbReference>
<evidence type="ECO:0000313" key="9">
    <source>
        <dbReference type="Proteomes" id="UP000799770"/>
    </source>
</evidence>
<keyword evidence="5 7" id="KW-0472">Membrane</keyword>
<feature type="transmembrane region" description="Helical" evidence="7">
    <location>
        <begin position="70"/>
        <end position="91"/>
    </location>
</feature>
<dbReference type="EMBL" id="ML977327">
    <property type="protein sequence ID" value="KAF2113707.1"/>
    <property type="molecule type" value="Genomic_DNA"/>
</dbReference>
<keyword evidence="6" id="KW-0862">Zinc</keyword>
<gene>
    <name evidence="8" type="ORF">BDV96DRAFT_601185</name>
</gene>
<proteinExistence type="inferred from homology"/>
<keyword evidence="4 7" id="KW-1133">Transmembrane helix</keyword>
<protein>
    <submittedName>
        <fullName evidence="8">Hemolysin-III related-domain-containing protein</fullName>
    </submittedName>
</protein>
<dbReference type="GO" id="GO:0038023">
    <property type="term" value="F:signaling receptor activity"/>
    <property type="evidence" value="ECO:0007669"/>
    <property type="project" value="TreeGrafter"/>
</dbReference>
<feature type="transmembrane region" description="Helical" evidence="7">
    <location>
        <begin position="37"/>
        <end position="58"/>
    </location>
</feature>
<organism evidence="8 9">
    <name type="scientific">Lophiotrema nucula</name>
    <dbReference type="NCBI Taxonomy" id="690887"/>
    <lineage>
        <taxon>Eukaryota</taxon>
        <taxon>Fungi</taxon>
        <taxon>Dikarya</taxon>
        <taxon>Ascomycota</taxon>
        <taxon>Pezizomycotina</taxon>
        <taxon>Dothideomycetes</taxon>
        <taxon>Pleosporomycetidae</taxon>
        <taxon>Pleosporales</taxon>
        <taxon>Lophiotremataceae</taxon>
        <taxon>Lophiotrema</taxon>
    </lineage>
</organism>
<keyword evidence="9" id="KW-1185">Reference proteome</keyword>
<dbReference type="GO" id="GO:0046872">
    <property type="term" value="F:metal ion binding"/>
    <property type="evidence" value="ECO:0007669"/>
    <property type="project" value="UniProtKB-KW"/>
</dbReference>
<feature type="binding site" evidence="6">
    <location>
        <position position="89"/>
    </location>
    <ligand>
        <name>Zn(2+)</name>
        <dbReference type="ChEBI" id="CHEBI:29105"/>
    </ligand>
</feature>
<feature type="binding site" evidence="6">
    <location>
        <position position="232"/>
    </location>
    <ligand>
        <name>Zn(2+)</name>
        <dbReference type="ChEBI" id="CHEBI:29105"/>
    </ligand>
</feature>
<evidence type="ECO:0000256" key="7">
    <source>
        <dbReference type="SAM" id="Phobius"/>
    </source>
</evidence>
<evidence type="ECO:0000256" key="2">
    <source>
        <dbReference type="ARBA" id="ARBA00007018"/>
    </source>
</evidence>
<dbReference type="OrthoDB" id="529367at2759"/>
<dbReference type="Pfam" id="PF03006">
    <property type="entry name" value="HlyIII"/>
    <property type="match status" value="1"/>
</dbReference>
<name>A0A6A5Z486_9PLEO</name>